<feature type="compositionally biased region" description="Basic and acidic residues" evidence="10">
    <location>
        <begin position="226"/>
        <end position="237"/>
    </location>
</feature>
<dbReference type="InterPro" id="IPR017441">
    <property type="entry name" value="Protein_kinase_ATP_BS"/>
</dbReference>
<accession>A0AAV5VNC1</accession>
<evidence type="ECO:0000256" key="7">
    <source>
        <dbReference type="ARBA" id="ARBA00047899"/>
    </source>
</evidence>
<sequence length="806" mass="90358">EEEEEEEEKIPSSSMISTSSLSYDEEIEMAIDSSSSEERGGRDVEDGVGVEAVVMLKKLESAQSEEDTQTEEEESESSGRTAEETEDGEEEEEDWGYERAGPSRLWQLEFMDEIRREAENSLPSNGNAPEQNGGSKMKKSKTHDGATGGQQKNNKVAPSSTNHNDDSPPQQQQFRSPPHPQLIDWASVEEKQHKAAAAAAMSPQYHPPYSASPGSHGSRGSSEDEYEHHAGGGRDEEVLGSDDEEQEDPKDYKRGGYHPVSIGDVFNGKYHVIRKLGWGHFSTVWLCWDTNQRRFVALKIVKSAEHYTEAALDEIKLLLGIRDGDSADPHRDKVVQLLDSFSITGVNGNHICMVFEVLGCNLLKLIIRSNYAGLEIEKVRSIIRQVLEGLDYMHTKCQIIHTDIKPENVLVTMTHDEIKQMAQNAVVATKMNVKMSGSAVSTAPSHVQKKVAETMNKNKKKKLKRKRKKQRELLEQQLAQMEGLQVDADAIANVLSVEDLDEGSDVDVEGDDVTASSSQLPGMLEEGERHTSLSPFSDPASPMSIPPLMMQPSKDIPSADQLTVKIADLGNACWTHHHFTEDIQTRQYRALEVLIGSGYGPPADIWSTACMAFELATGDYLFEPHQGSNYTRDDDHLAHIVELLGSIPPAVYKKGAHWRDFFNKNGRLLHINQLKPWTMLEVLTQKYEWNFKDALQFTSFLTPMLEFDTDKRATAAACLQHDWLKPFGGRTPPNEREREGEEEERMERHRMRNGGGGGHRREDRLADDHQEPGPSGLNGNREPSYDPPSDERDEGEEHEEEEVIRV</sequence>
<keyword evidence="6 9" id="KW-0067">ATP-binding</keyword>
<feature type="region of interest" description="Disordered" evidence="10">
    <location>
        <begin position="439"/>
        <end position="470"/>
    </location>
</feature>
<dbReference type="SUPFAM" id="SSF56112">
    <property type="entry name" value="Protein kinase-like (PK-like)"/>
    <property type="match status" value="1"/>
</dbReference>
<comment type="catalytic activity">
    <reaction evidence="7">
        <text>L-threonyl-[protein] + ATP = O-phospho-L-threonyl-[protein] + ADP + H(+)</text>
        <dbReference type="Rhea" id="RHEA:46608"/>
        <dbReference type="Rhea" id="RHEA-COMP:11060"/>
        <dbReference type="Rhea" id="RHEA-COMP:11605"/>
        <dbReference type="ChEBI" id="CHEBI:15378"/>
        <dbReference type="ChEBI" id="CHEBI:30013"/>
        <dbReference type="ChEBI" id="CHEBI:30616"/>
        <dbReference type="ChEBI" id="CHEBI:61977"/>
        <dbReference type="ChEBI" id="CHEBI:456216"/>
        <dbReference type="EC" id="2.7.11.1"/>
    </reaction>
</comment>
<dbReference type="FunFam" id="3.30.200.20:FF:000163">
    <property type="entry name" value="SRSF protein kinase 2 isoform X1"/>
    <property type="match status" value="1"/>
</dbReference>
<dbReference type="Pfam" id="PF00069">
    <property type="entry name" value="Pkinase"/>
    <property type="match status" value="2"/>
</dbReference>
<feature type="compositionally biased region" description="Basic and acidic residues" evidence="10">
    <location>
        <begin position="759"/>
        <end position="771"/>
    </location>
</feature>
<gene>
    <name evidence="12" type="ORF">PFISCL1PPCAC_11418</name>
</gene>
<feature type="domain" description="Protein kinase" evidence="11">
    <location>
        <begin position="270"/>
        <end position="724"/>
    </location>
</feature>
<keyword evidence="13" id="KW-1185">Reference proteome</keyword>
<evidence type="ECO:0000256" key="8">
    <source>
        <dbReference type="ARBA" id="ARBA00048679"/>
    </source>
</evidence>
<dbReference type="GO" id="GO:0005634">
    <property type="term" value="C:nucleus"/>
    <property type="evidence" value="ECO:0007669"/>
    <property type="project" value="TreeGrafter"/>
</dbReference>
<feature type="region of interest" description="Disordered" evidence="10">
    <location>
        <begin position="502"/>
        <end position="543"/>
    </location>
</feature>
<feature type="compositionally biased region" description="Basic residues" evidence="10">
    <location>
        <begin position="457"/>
        <end position="470"/>
    </location>
</feature>
<evidence type="ECO:0000256" key="4">
    <source>
        <dbReference type="ARBA" id="ARBA00022741"/>
    </source>
</evidence>
<evidence type="ECO:0000256" key="1">
    <source>
        <dbReference type="ARBA" id="ARBA00012513"/>
    </source>
</evidence>
<dbReference type="Gene3D" id="1.10.510.10">
    <property type="entry name" value="Transferase(Phosphotransferase) domain 1"/>
    <property type="match status" value="1"/>
</dbReference>
<feature type="compositionally biased region" description="Basic and acidic residues" evidence="10">
    <location>
        <begin position="36"/>
        <end position="45"/>
    </location>
</feature>
<reference evidence="12" key="1">
    <citation type="submission" date="2023-10" db="EMBL/GenBank/DDBJ databases">
        <title>Genome assembly of Pristionchus species.</title>
        <authorList>
            <person name="Yoshida K."/>
            <person name="Sommer R.J."/>
        </authorList>
    </citation>
    <scope>NUCLEOTIDE SEQUENCE</scope>
    <source>
        <strain evidence="12">RS5133</strain>
    </source>
</reference>
<dbReference type="PANTHER" id="PTHR47634">
    <property type="entry name" value="PROTEIN KINASE DOMAIN-CONTAINING PROTEIN-RELATED"/>
    <property type="match status" value="1"/>
</dbReference>
<dbReference type="CDD" id="cd14136">
    <property type="entry name" value="STKc_SRPK"/>
    <property type="match status" value="1"/>
</dbReference>
<feature type="non-terminal residue" evidence="12">
    <location>
        <position position="1"/>
    </location>
</feature>
<dbReference type="InterPro" id="IPR008271">
    <property type="entry name" value="Ser/Thr_kinase_AS"/>
</dbReference>
<name>A0AAV5VNC1_9BILA</name>
<feature type="compositionally biased region" description="Polar residues" evidence="10">
    <location>
        <begin position="121"/>
        <end position="134"/>
    </location>
</feature>
<feature type="compositionally biased region" description="Low complexity" evidence="10">
    <location>
        <begin position="12"/>
        <end position="22"/>
    </location>
</feature>
<feature type="compositionally biased region" description="Acidic residues" evidence="10">
    <location>
        <begin position="791"/>
        <end position="806"/>
    </location>
</feature>
<dbReference type="AlphaFoldDB" id="A0AAV5VNC1"/>
<dbReference type="GO" id="GO:0004674">
    <property type="term" value="F:protein serine/threonine kinase activity"/>
    <property type="evidence" value="ECO:0007669"/>
    <property type="project" value="UniProtKB-KW"/>
</dbReference>
<evidence type="ECO:0000313" key="12">
    <source>
        <dbReference type="EMBL" id="GMT20121.1"/>
    </source>
</evidence>
<dbReference type="GO" id="GO:0005524">
    <property type="term" value="F:ATP binding"/>
    <property type="evidence" value="ECO:0007669"/>
    <property type="project" value="UniProtKB-UniRule"/>
</dbReference>
<evidence type="ECO:0000256" key="2">
    <source>
        <dbReference type="ARBA" id="ARBA00022527"/>
    </source>
</evidence>
<dbReference type="EC" id="2.7.11.1" evidence="1"/>
<evidence type="ECO:0000256" key="10">
    <source>
        <dbReference type="SAM" id="MobiDB-lite"/>
    </source>
</evidence>
<dbReference type="GO" id="GO:0000245">
    <property type="term" value="P:spliceosomal complex assembly"/>
    <property type="evidence" value="ECO:0007669"/>
    <property type="project" value="TreeGrafter"/>
</dbReference>
<feature type="compositionally biased region" description="Acidic residues" evidence="10">
    <location>
        <begin position="84"/>
        <end position="95"/>
    </location>
</feature>
<keyword evidence="5" id="KW-0418">Kinase</keyword>
<dbReference type="GO" id="GO:0005737">
    <property type="term" value="C:cytoplasm"/>
    <property type="evidence" value="ECO:0007669"/>
    <property type="project" value="TreeGrafter"/>
</dbReference>
<feature type="binding site" evidence="9">
    <location>
        <position position="299"/>
    </location>
    <ligand>
        <name>ATP</name>
        <dbReference type="ChEBI" id="CHEBI:30616"/>
    </ligand>
</feature>
<keyword evidence="4 9" id="KW-0547">Nucleotide-binding</keyword>
<evidence type="ECO:0000256" key="6">
    <source>
        <dbReference type="ARBA" id="ARBA00022840"/>
    </source>
</evidence>
<dbReference type="GO" id="GO:0050684">
    <property type="term" value="P:regulation of mRNA processing"/>
    <property type="evidence" value="ECO:0007669"/>
    <property type="project" value="TreeGrafter"/>
</dbReference>
<dbReference type="PROSITE" id="PS50011">
    <property type="entry name" value="PROTEIN_KINASE_DOM"/>
    <property type="match status" value="1"/>
</dbReference>
<dbReference type="Proteomes" id="UP001432322">
    <property type="component" value="Unassembled WGS sequence"/>
</dbReference>
<dbReference type="FunFam" id="1.10.510.10:FF:000642">
    <property type="entry name" value="Serine/threonine-protein kinase srpk2"/>
    <property type="match status" value="1"/>
</dbReference>
<dbReference type="Gene3D" id="3.30.200.20">
    <property type="entry name" value="Phosphorylase Kinase, domain 1"/>
    <property type="match status" value="1"/>
</dbReference>
<evidence type="ECO:0000256" key="5">
    <source>
        <dbReference type="ARBA" id="ARBA00022777"/>
    </source>
</evidence>
<dbReference type="PROSITE" id="PS00107">
    <property type="entry name" value="PROTEIN_KINASE_ATP"/>
    <property type="match status" value="1"/>
</dbReference>
<keyword evidence="2" id="KW-0723">Serine/threonine-protein kinase</keyword>
<feature type="compositionally biased region" description="Acidic residues" evidence="10">
    <location>
        <begin position="502"/>
        <end position="512"/>
    </location>
</feature>
<comment type="catalytic activity">
    <reaction evidence="8">
        <text>L-seryl-[protein] + ATP = O-phospho-L-seryl-[protein] + ADP + H(+)</text>
        <dbReference type="Rhea" id="RHEA:17989"/>
        <dbReference type="Rhea" id="RHEA-COMP:9863"/>
        <dbReference type="Rhea" id="RHEA-COMP:11604"/>
        <dbReference type="ChEBI" id="CHEBI:15378"/>
        <dbReference type="ChEBI" id="CHEBI:29999"/>
        <dbReference type="ChEBI" id="CHEBI:30616"/>
        <dbReference type="ChEBI" id="CHEBI:83421"/>
        <dbReference type="ChEBI" id="CHEBI:456216"/>
        <dbReference type="EC" id="2.7.11.1"/>
    </reaction>
</comment>
<feature type="compositionally biased region" description="Acidic residues" evidence="10">
    <location>
        <begin position="63"/>
        <end position="76"/>
    </location>
</feature>
<dbReference type="EMBL" id="BTSY01000003">
    <property type="protein sequence ID" value="GMT20121.1"/>
    <property type="molecule type" value="Genomic_DNA"/>
</dbReference>
<evidence type="ECO:0000256" key="3">
    <source>
        <dbReference type="ARBA" id="ARBA00022679"/>
    </source>
</evidence>
<dbReference type="SMART" id="SM00220">
    <property type="entry name" value="S_TKc"/>
    <property type="match status" value="1"/>
</dbReference>
<protein>
    <recommendedName>
        <fullName evidence="1">non-specific serine/threonine protein kinase</fullName>
        <ecNumber evidence="1">2.7.11.1</ecNumber>
    </recommendedName>
</protein>
<feature type="compositionally biased region" description="Polar residues" evidence="10">
    <location>
        <begin position="149"/>
        <end position="162"/>
    </location>
</feature>
<dbReference type="InterPro" id="IPR051334">
    <property type="entry name" value="SRPK"/>
</dbReference>
<comment type="caution">
    <text evidence="12">The sequence shown here is derived from an EMBL/GenBank/DDBJ whole genome shotgun (WGS) entry which is preliminary data.</text>
</comment>
<evidence type="ECO:0000256" key="9">
    <source>
        <dbReference type="PROSITE-ProRule" id="PRU10141"/>
    </source>
</evidence>
<evidence type="ECO:0000313" key="13">
    <source>
        <dbReference type="Proteomes" id="UP001432322"/>
    </source>
</evidence>
<evidence type="ECO:0000259" key="11">
    <source>
        <dbReference type="PROSITE" id="PS50011"/>
    </source>
</evidence>
<dbReference type="PANTHER" id="PTHR47634:SF9">
    <property type="entry name" value="PROTEIN KINASE DOMAIN-CONTAINING PROTEIN-RELATED"/>
    <property type="match status" value="1"/>
</dbReference>
<feature type="compositionally biased region" description="Acidic residues" evidence="10">
    <location>
        <begin position="238"/>
        <end position="248"/>
    </location>
</feature>
<feature type="region of interest" description="Disordered" evidence="10">
    <location>
        <begin position="724"/>
        <end position="806"/>
    </location>
</feature>
<proteinExistence type="predicted"/>
<dbReference type="InterPro" id="IPR000719">
    <property type="entry name" value="Prot_kinase_dom"/>
</dbReference>
<organism evidence="12 13">
    <name type="scientific">Pristionchus fissidentatus</name>
    <dbReference type="NCBI Taxonomy" id="1538716"/>
    <lineage>
        <taxon>Eukaryota</taxon>
        <taxon>Metazoa</taxon>
        <taxon>Ecdysozoa</taxon>
        <taxon>Nematoda</taxon>
        <taxon>Chromadorea</taxon>
        <taxon>Rhabditida</taxon>
        <taxon>Rhabditina</taxon>
        <taxon>Diplogasteromorpha</taxon>
        <taxon>Diplogasteroidea</taxon>
        <taxon>Neodiplogasteridae</taxon>
        <taxon>Pristionchus</taxon>
    </lineage>
</organism>
<dbReference type="InterPro" id="IPR011009">
    <property type="entry name" value="Kinase-like_dom_sf"/>
</dbReference>
<dbReference type="PROSITE" id="PS00108">
    <property type="entry name" value="PROTEIN_KINASE_ST"/>
    <property type="match status" value="1"/>
</dbReference>
<feature type="region of interest" description="Disordered" evidence="10">
    <location>
        <begin position="1"/>
        <end position="257"/>
    </location>
</feature>
<keyword evidence="3" id="KW-0808">Transferase</keyword>